<comment type="caution">
    <text evidence="6">The sequence shown here is derived from an EMBL/GenBank/DDBJ whole genome shotgun (WGS) entry which is preliminary data.</text>
</comment>
<evidence type="ECO:0000256" key="5">
    <source>
        <dbReference type="RuleBase" id="RU003560"/>
    </source>
</evidence>
<dbReference type="Proteomes" id="UP001199816">
    <property type="component" value="Unassembled WGS sequence"/>
</dbReference>
<accession>A0ABS8PNP2</accession>
<evidence type="ECO:0000256" key="3">
    <source>
        <dbReference type="ARBA" id="ARBA00022679"/>
    </source>
</evidence>
<dbReference type="Gene3D" id="3.40.640.10">
    <property type="entry name" value="Type I PLP-dependent aspartate aminotransferase-like (Major domain)"/>
    <property type="match status" value="1"/>
</dbReference>
<evidence type="ECO:0000256" key="4">
    <source>
        <dbReference type="ARBA" id="ARBA00022898"/>
    </source>
</evidence>
<dbReference type="GO" id="GO:0008483">
    <property type="term" value="F:transaminase activity"/>
    <property type="evidence" value="ECO:0007669"/>
    <property type="project" value="UniProtKB-KW"/>
</dbReference>
<organism evidence="6 7">
    <name type="scientific">Niabella pedocola</name>
    <dbReference type="NCBI Taxonomy" id="1752077"/>
    <lineage>
        <taxon>Bacteria</taxon>
        <taxon>Pseudomonadati</taxon>
        <taxon>Bacteroidota</taxon>
        <taxon>Chitinophagia</taxon>
        <taxon>Chitinophagales</taxon>
        <taxon>Chitinophagaceae</taxon>
        <taxon>Niabella</taxon>
    </lineage>
</organism>
<dbReference type="InterPro" id="IPR015422">
    <property type="entry name" value="PyrdxlP-dep_Trfase_small"/>
</dbReference>
<dbReference type="InterPro" id="IPR050103">
    <property type="entry name" value="Class-III_PLP-dep_AT"/>
</dbReference>
<dbReference type="InterPro" id="IPR015424">
    <property type="entry name" value="PyrdxlP-dep_Trfase"/>
</dbReference>
<reference evidence="6 7" key="1">
    <citation type="submission" date="2021-11" db="EMBL/GenBank/DDBJ databases">
        <title>Genomic of Niabella pedocola.</title>
        <authorList>
            <person name="Wu T."/>
        </authorList>
    </citation>
    <scope>NUCLEOTIDE SEQUENCE [LARGE SCALE GENOMIC DNA]</scope>
    <source>
        <strain evidence="6 7">JCM 31011</strain>
    </source>
</reference>
<dbReference type="CDD" id="cd00610">
    <property type="entry name" value="OAT_like"/>
    <property type="match status" value="1"/>
</dbReference>
<evidence type="ECO:0000256" key="2">
    <source>
        <dbReference type="ARBA" id="ARBA00022576"/>
    </source>
</evidence>
<dbReference type="InterPro" id="IPR005814">
    <property type="entry name" value="Aminotrans_3"/>
</dbReference>
<keyword evidence="3" id="KW-0808">Transferase</keyword>
<evidence type="ECO:0000313" key="6">
    <source>
        <dbReference type="EMBL" id="MCD2422703.1"/>
    </source>
</evidence>
<dbReference type="PIRSF" id="PIRSF000521">
    <property type="entry name" value="Transaminase_4ab_Lys_Orn"/>
    <property type="match status" value="1"/>
</dbReference>
<dbReference type="Gene3D" id="3.90.1150.10">
    <property type="entry name" value="Aspartate Aminotransferase, domain 1"/>
    <property type="match status" value="1"/>
</dbReference>
<sequence>MEQSDEQKLTVTKDWWKENAAGVPRLITETPGPRSKEMHTRAARYMKGLSSQVKLFPVCFEEGYGVTLTDVDGNRYLDFSSGIYVTSLGHCHPKISEAIAYWAKKLMNAHDFTTPVKEKLLEKMADVLPGNLNAIQLYSDGASAVEAAIRAARAITGKHEFISGYRDFHGKSMAAVSCAQMIRGDVYSYGPTRAPGFYMVPRPDPYRPLWTKPDGTIDTDQYIAFYDQFITESTVGNVAAFVLEPAQGWAGSIFPPDDFFPKLKAFCEKKKILLFDDEVLAGMGRTGEYLCMNHWNVQPDIVTLGKSFGNGFPVTAMVLKEEYGEALESISASSSYGGNPMACAAALASIEVIEDEGLLENVRTVGAAIMKRLEKMKAEHPIIGDVKGKGFLLGIELVKDKATKEPFAEAGTLVYQKAFQRGLAWIPAGHILRMSPPLIMDEAYAMKGIDMIEDAISDVEKQFGYV</sequence>
<comment type="cofactor">
    <cofactor evidence="1">
        <name>pyridoxal 5'-phosphate</name>
        <dbReference type="ChEBI" id="CHEBI:597326"/>
    </cofactor>
</comment>
<keyword evidence="2 6" id="KW-0032">Aminotransferase</keyword>
<dbReference type="Pfam" id="PF00202">
    <property type="entry name" value="Aminotran_3"/>
    <property type="match status" value="1"/>
</dbReference>
<dbReference type="PROSITE" id="PS00600">
    <property type="entry name" value="AA_TRANSFER_CLASS_3"/>
    <property type="match status" value="1"/>
</dbReference>
<keyword evidence="7" id="KW-1185">Reference proteome</keyword>
<gene>
    <name evidence="6" type="ORF">LQ567_08020</name>
</gene>
<dbReference type="PANTHER" id="PTHR11986:SF79">
    <property type="entry name" value="ACETYLORNITHINE AMINOTRANSFERASE, MITOCHONDRIAL"/>
    <property type="match status" value="1"/>
</dbReference>
<dbReference type="SUPFAM" id="SSF53383">
    <property type="entry name" value="PLP-dependent transferases"/>
    <property type="match status" value="1"/>
</dbReference>
<dbReference type="RefSeq" id="WP_231003952.1">
    <property type="nucleotide sequence ID" value="NZ_JAJNEC010000005.1"/>
</dbReference>
<evidence type="ECO:0000256" key="1">
    <source>
        <dbReference type="ARBA" id="ARBA00001933"/>
    </source>
</evidence>
<name>A0ABS8PNP2_9BACT</name>
<evidence type="ECO:0000313" key="7">
    <source>
        <dbReference type="Proteomes" id="UP001199816"/>
    </source>
</evidence>
<dbReference type="InterPro" id="IPR049704">
    <property type="entry name" value="Aminotrans_3_PPA_site"/>
</dbReference>
<keyword evidence="4 5" id="KW-0663">Pyridoxal phosphate</keyword>
<proteinExistence type="inferred from homology"/>
<dbReference type="InterPro" id="IPR015421">
    <property type="entry name" value="PyrdxlP-dep_Trfase_major"/>
</dbReference>
<dbReference type="PANTHER" id="PTHR11986">
    <property type="entry name" value="AMINOTRANSFERASE CLASS III"/>
    <property type="match status" value="1"/>
</dbReference>
<protein>
    <submittedName>
        <fullName evidence="6">Aspartate aminotransferase family protein</fullName>
    </submittedName>
</protein>
<dbReference type="EMBL" id="JAJNEC010000005">
    <property type="protein sequence ID" value="MCD2422703.1"/>
    <property type="molecule type" value="Genomic_DNA"/>
</dbReference>
<comment type="similarity">
    <text evidence="5">Belongs to the class-III pyridoxal-phosphate-dependent aminotransferase family.</text>
</comment>